<gene>
    <name evidence="1" type="ORF">Thiowin_00473</name>
</gene>
<evidence type="ECO:0000313" key="2">
    <source>
        <dbReference type="Proteomes" id="UP001432180"/>
    </source>
</evidence>
<name>A0ABZ0S318_9GAMM</name>
<sequence length="200" mass="22917">MAAPGKGYDITATYRSLDVRDLHRRGMLDPGLSYGWQWSRDGRVLASVGIATEQDRLTLNYSHHPHGGEPVNYSYPVWLERTPCTYGGSRPWFACPDCGRRVALIYLGRHGRFACRHCLRLNYQCQRESDSDRLLRRAESIRQRLGWPPGIANAQTGKPKGMTWKRYERMVVQHDHLANAAMGAMVDSLHRQYCRAMVRA</sequence>
<protein>
    <recommendedName>
        <fullName evidence="3">Transposase zinc-ribbon domain-containing protein</fullName>
    </recommendedName>
</protein>
<dbReference type="EMBL" id="CP121472">
    <property type="protein sequence ID" value="WPL15572.1"/>
    <property type="molecule type" value="Genomic_DNA"/>
</dbReference>
<proteinExistence type="predicted"/>
<organism evidence="1 2">
    <name type="scientific">Thiorhodovibrio winogradskyi</name>
    <dbReference type="NCBI Taxonomy" id="77007"/>
    <lineage>
        <taxon>Bacteria</taxon>
        <taxon>Pseudomonadati</taxon>
        <taxon>Pseudomonadota</taxon>
        <taxon>Gammaproteobacteria</taxon>
        <taxon>Chromatiales</taxon>
        <taxon>Chromatiaceae</taxon>
        <taxon>Thiorhodovibrio</taxon>
    </lineage>
</organism>
<evidence type="ECO:0008006" key="3">
    <source>
        <dbReference type="Google" id="ProtNLM"/>
    </source>
</evidence>
<reference evidence="1 2" key="1">
    <citation type="journal article" date="2023" name="Microorganisms">
        <title>Thiorhodovibrio frisius and Trv. litoralis spp. nov., Two Novel Members from a Clade of Fastidious Purple Sulfur Bacteria That Exhibit Unique Red-Shifted Light-Harvesting Capabilities.</title>
        <authorList>
            <person name="Methner A."/>
            <person name="Kuzyk S.B."/>
            <person name="Petersen J."/>
            <person name="Bauer S."/>
            <person name="Brinkmann H."/>
            <person name="Sichau K."/>
            <person name="Wanner G."/>
            <person name="Wolf J."/>
            <person name="Neumann-Schaal M."/>
            <person name="Henke P."/>
            <person name="Tank M."/>
            <person name="Sproer C."/>
            <person name="Bunk B."/>
            <person name="Overmann J."/>
        </authorList>
    </citation>
    <scope>NUCLEOTIDE SEQUENCE [LARGE SCALE GENOMIC DNA]</scope>
    <source>
        <strain evidence="1 2">DSM 6702</strain>
    </source>
</reference>
<evidence type="ECO:0000313" key="1">
    <source>
        <dbReference type="EMBL" id="WPL15572.1"/>
    </source>
</evidence>
<accession>A0ABZ0S318</accession>
<dbReference type="Proteomes" id="UP001432180">
    <property type="component" value="Chromosome"/>
</dbReference>
<keyword evidence="2" id="KW-1185">Reference proteome</keyword>
<dbReference type="RefSeq" id="WP_328986138.1">
    <property type="nucleotide sequence ID" value="NZ_CP121472.1"/>
</dbReference>